<sequence length="2035" mass="207086">MKMPKPRRRSSRRPRPSNARVLRRLIAEPLESRRLLAATDLAMIGGLVFKDVTGDGFTAGEQVSGAQVALYRDNGNGSFDSGTDTLVTTATTGTDGRYTLNRLTAGNYFVLQDAQTVDGRTLLRNVSPMITISGTDVEGRIVQVVDDFDQTQQQVVDTTNDGVPVTSSVAAPEAIGGERDLFVNKTSVNGAVQLEVDNPLLPNLLTFDSLATGDGERRVTWDGPDGDATTVDDTGLGTVDLTDAADAIGLQLQIGADLPGGQAVVRIYSDDGNAATAERFSSATLNIPQTGGGVSSAEFLPFSSFVAAAGGGVDINNVGAIELEITGSANVNGTAELVGTVGQTAFTADFDNFTPTIDLSLSKTSASGEVAVGESTTFTITINNAGPVAATGVVVQDVLPAGITLVSQTTSQGTYNATTGRWEIGDVAVSASHTLSITARMDTPGTKTNIAEVIAADQTDIDSTPGNGAAGEDDRATVSILSPQIDLSIAKTASDLSPDVGQNVTFTVTLSNAGPDTATGVTVRDVLPAGLNFVSATPSQGSYESGTGVWTVGSVNAGSGATLSIIAGVTAAGSIQNVAEVLAADQPDADSTPGNGATGEDDLATVTLDPQQIDLSLIKTVDNAVPNRGDNVTFTITLSNAGPSAATGVIVRDAIPAGLTFVSSAPSIGSYNTTTGQWVAGTVAAGTSQTLQLVARVDSVAVATNVAEVIAADQADVDSTPNNNVPAEDDQSSVVVTPASADLSLAKTIDNAAANVGQNATFTITVQNDGPSVATGVQVTDLLPAGMSFVSSSPSQGGYNAATGLWDVGTIGGGASATLAIVAQVQSSGTKTNTAQISAADQFDPDSTPGNNAPAEDDQASVNLVPPTIDLSLGKTVDQDRPNVGDTVRFTVSVSNAGPDAASGVVVRDVLPAGLTFVGATPGAGIYDVGTGQWNVGGVTSGQTVSLAIDATVTGTTTISNQAEVIAADQFDIDSTPGEGGGGEDDIASVSITPASADLSLTKTVDNATPNVGENVSFTVTVSNAGPDTATGVVVRDLLPAGLNFVSATPGQGTYESATGLWNAGQIASGATGTLVLIATVTSTDALTNTAEITAADQRDPDSTPGNGSASEDDLATVGVRGQQIDLSLTKTVDNAAPNVGDEITFTITVRNDGVSPATGVQVRDILPAGLTPRGTSPSQGSLNTSTSIWTVGDLAVGGTATIDVVVRVDQILEIENVAEVIAADQPDADSTPDNNIAAEDDQDAVTVRTPVSDLSLVKGVDNDRPNVGDVVIFDLTVTNGGPDPAVGVEVTDLLPEGIEYISNSLSQGSYNATTGIWTIGNLAVGSTATLGLRGRVSADAADPLAAKTNTAEITAAGQADSDSTPGNRNPDEDDFDQATITPMAIDLSLEKTVSDAAPSVGGTVTYTVTVRNDGDDPATGVQIRDRLPDGVTLVSVNESQGSFNAASGVWSVPQIDVGGSATLQLEVLVDSPGTLVNQAEVIAADQLDRDSTPDNDVDGEDDQADVTLVTQQADLSLTKTVDNATPGVGEEAVFTLEIRNDGPDAAESIVVRDVLPSGLGFSGATASSGSYNASNGQWSIPALAASQTATLQIRVTADSVGEKINVAEIIQSSEFDPDSTPDNGLDDEDDHATVALSPQLVDLALSKDVDEARPTRGQRVTFTLRLTNDGPSRATGVQVRDVLPDSLTFENASASVGSYSPLSGLWTIDSLDAGGEVTLAIEALVGDVAAASNVAEVIAADQPDADSTPDNDDEAEDDFARVDLETQVADLSVAVAADRTSANQGDPVIFTITLDNAGPDAATDVVVSTVLPAGLVFAEAQPSVGTYDPATGQWSVDSLVDGSSATLRLLTTIDGRDVQSVTAEVSSVRQFDPDSTPGNGVVGEDDLDDAAVTPVLIDVSVTGTIDNDEPLEGDRVTIEFNATNDGPDGATGLVLETMLPDGMSLVSVQAGRGAYDTASGTWNLGSLAAGQSGTLTFIAVVDERGVKTMPIEVVAADQVDIDSTPGNGGVDEDDRFELLIRAPRLLTKRLFLAR</sequence>
<dbReference type="RefSeq" id="WP_197135772.1">
    <property type="nucleotide sequence ID" value="NZ_SJPZ01000001.1"/>
</dbReference>
<feature type="domain" description="DUF11" evidence="2">
    <location>
        <begin position="1899"/>
        <end position="2005"/>
    </location>
</feature>
<feature type="domain" description="DUF11" evidence="2">
    <location>
        <begin position="486"/>
        <end position="592"/>
    </location>
</feature>
<feature type="region of interest" description="Disordered" evidence="1">
    <location>
        <begin position="1092"/>
        <end position="1116"/>
    </location>
</feature>
<proteinExistence type="predicted"/>
<feature type="domain" description="DUF11" evidence="2">
    <location>
        <begin position="1771"/>
        <end position="1877"/>
    </location>
</feature>
<feature type="domain" description="DUF11" evidence="2">
    <location>
        <begin position="1643"/>
        <end position="1753"/>
    </location>
</feature>
<dbReference type="Gene3D" id="2.60.40.1170">
    <property type="entry name" value="Mu homology domain, subdomain B"/>
    <property type="match status" value="3"/>
</dbReference>
<feature type="domain" description="DUF11" evidence="2">
    <location>
        <begin position="1126"/>
        <end position="1238"/>
    </location>
</feature>
<accession>A0A5C6FQW1</accession>
<dbReference type="InterPro" id="IPR013783">
    <property type="entry name" value="Ig-like_fold"/>
</dbReference>
<dbReference type="PANTHER" id="PTHR34819">
    <property type="entry name" value="LARGE CYSTEINE-RICH PERIPLASMIC PROTEIN OMCB"/>
    <property type="match status" value="1"/>
</dbReference>
<dbReference type="Gene3D" id="2.60.40.10">
    <property type="entry name" value="Immunoglobulins"/>
    <property type="match status" value="8"/>
</dbReference>
<dbReference type="PANTHER" id="PTHR34819:SF3">
    <property type="entry name" value="CELL SURFACE PROTEIN"/>
    <property type="match status" value="1"/>
</dbReference>
<organism evidence="3 4">
    <name type="scientific">Crateriforma conspicua</name>
    <dbReference type="NCBI Taxonomy" id="2527996"/>
    <lineage>
        <taxon>Bacteria</taxon>
        <taxon>Pseudomonadati</taxon>
        <taxon>Planctomycetota</taxon>
        <taxon>Planctomycetia</taxon>
        <taxon>Planctomycetales</taxon>
        <taxon>Planctomycetaceae</taxon>
        <taxon>Crateriforma</taxon>
    </lineage>
</organism>
<evidence type="ECO:0000256" key="1">
    <source>
        <dbReference type="SAM" id="MobiDB-lite"/>
    </source>
</evidence>
<gene>
    <name evidence="3" type="ORF">V7x_02850</name>
</gene>
<dbReference type="SUPFAM" id="SSF117074">
    <property type="entry name" value="Hypothetical protein PA1324"/>
    <property type="match status" value="1"/>
</dbReference>
<feature type="domain" description="DUF11" evidence="2">
    <location>
        <begin position="1387"/>
        <end position="1498"/>
    </location>
</feature>
<feature type="region of interest" description="Disordered" evidence="1">
    <location>
        <begin position="1350"/>
        <end position="1377"/>
    </location>
</feature>
<feature type="region of interest" description="Disordered" evidence="1">
    <location>
        <begin position="840"/>
        <end position="861"/>
    </location>
</feature>
<evidence type="ECO:0000313" key="3">
    <source>
        <dbReference type="EMBL" id="TWU64741.1"/>
    </source>
</evidence>
<dbReference type="InterPro" id="IPR051172">
    <property type="entry name" value="Chlamydia_OmcB"/>
</dbReference>
<name>A0A5C6FQW1_9PLAN</name>
<feature type="domain" description="DUF11" evidence="2">
    <location>
        <begin position="1254"/>
        <end position="1365"/>
    </location>
</feature>
<dbReference type="Gene3D" id="2.60.40.740">
    <property type="match status" value="1"/>
</dbReference>
<dbReference type="EMBL" id="SJPZ01000001">
    <property type="protein sequence ID" value="TWU64741.1"/>
    <property type="molecule type" value="Genomic_DNA"/>
</dbReference>
<dbReference type="InterPro" id="IPR001434">
    <property type="entry name" value="OmcB-like_DUF11"/>
</dbReference>
<evidence type="ECO:0000313" key="4">
    <source>
        <dbReference type="Proteomes" id="UP000316476"/>
    </source>
</evidence>
<dbReference type="Pfam" id="PF01345">
    <property type="entry name" value="DUF11"/>
    <property type="match status" value="13"/>
</dbReference>
<feature type="domain" description="DUF11" evidence="2">
    <location>
        <begin position="742"/>
        <end position="852"/>
    </location>
</feature>
<feature type="domain" description="DUF11" evidence="2">
    <location>
        <begin position="998"/>
        <end position="1110"/>
    </location>
</feature>
<evidence type="ECO:0000259" key="2">
    <source>
        <dbReference type="Pfam" id="PF01345"/>
    </source>
</evidence>
<dbReference type="Proteomes" id="UP000316476">
    <property type="component" value="Unassembled WGS sequence"/>
</dbReference>
<dbReference type="Gene3D" id="2.60.40.3080">
    <property type="match status" value="2"/>
</dbReference>
<feature type="domain" description="DUF11" evidence="2">
    <location>
        <begin position="870"/>
        <end position="976"/>
    </location>
</feature>
<dbReference type="NCBIfam" id="TIGR01451">
    <property type="entry name" value="B_ant_repeat"/>
    <property type="match status" value="12"/>
</dbReference>
<protein>
    <recommendedName>
        <fullName evidence="2">DUF11 domain-containing protein</fullName>
    </recommendedName>
</protein>
<feature type="domain" description="DUF11" evidence="2">
    <location>
        <begin position="614"/>
        <end position="725"/>
    </location>
</feature>
<comment type="caution">
    <text evidence="3">The sequence shown here is derived from an EMBL/GenBank/DDBJ whole genome shotgun (WGS) entry which is preliminary data.</text>
</comment>
<feature type="domain" description="DUF11" evidence="2">
    <location>
        <begin position="1515"/>
        <end position="1623"/>
    </location>
</feature>
<dbReference type="InterPro" id="IPR047589">
    <property type="entry name" value="DUF11_rpt"/>
</dbReference>
<feature type="domain" description="DUF11" evidence="2">
    <location>
        <begin position="358"/>
        <end position="464"/>
    </location>
</feature>
<reference evidence="3 4" key="1">
    <citation type="submission" date="2019-02" db="EMBL/GenBank/DDBJ databases">
        <title>Deep-cultivation of Planctomycetes and their phenomic and genomic characterization uncovers novel biology.</title>
        <authorList>
            <person name="Wiegand S."/>
            <person name="Jogler M."/>
            <person name="Boedeker C."/>
            <person name="Pinto D."/>
            <person name="Vollmers J."/>
            <person name="Rivas-Marin E."/>
            <person name="Kohn T."/>
            <person name="Peeters S.H."/>
            <person name="Heuer A."/>
            <person name="Rast P."/>
            <person name="Oberbeckmann S."/>
            <person name="Bunk B."/>
            <person name="Jeske O."/>
            <person name="Meyerdierks A."/>
            <person name="Storesund J.E."/>
            <person name="Kallscheuer N."/>
            <person name="Luecker S."/>
            <person name="Lage O.M."/>
            <person name="Pohl T."/>
            <person name="Merkel B.J."/>
            <person name="Hornburger P."/>
            <person name="Mueller R.-W."/>
            <person name="Bruemmer F."/>
            <person name="Labrenz M."/>
            <person name="Spormann A.M."/>
            <person name="Op Den Camp H."/>
            <person name="Overmann J."/>
            <person name="Amann R."/>
            <person name="Jetten M.S.M."/>
            <person name="Mascher T."/>
            <person name="Medema M.H."/>
            <person name="Devos D.P."/>
            <person name="Kaster A.-K."/>
            <person name="Ovreas L."/>
            <person name="Rohde M."/>
            <person name="Galperin M.Y."/>
            <person name="Jogler C."/>
        </authorList>
    </citation>
    <scope>NUCLEOTIDE SEQUENCE [LARGE SCALE GENOMIC DNA]</scope>
    <source>
        <strain evidence="3 4">V7</strain>
    </source>
</reference>